<proteinExistence type="predicted"/>
<accession>A0A512BRI7</accession>
<organism evidence="1 2">
    <name type="scientific">Microvirga aerophila</name>
    <dbReference type="NCBI Taxonomy" id="670291"/>
    <lineage>
        <taxon>Bacteria</taxon>
        <taxon>Pseudomonadati</taxon>
        <taxon>Pseudomonadota</taxon>
        <taxon>Alphaproteobacteria</taxon>
        <taxon>Hyphomicrobiales</taxon>
        <taxon>Methylobacteriaceae</taxon>
        <taxon>Microvirga</taxon>
    </lineage>
</organism>
<protein>
    <submittedName>
        <fullName evidence="1">Uncharacterized protein</fullName>
    </submittedName>
</protein>
<reference evidence="1 2" key="1">
    <citation type="submission" date="2019-07" db="EMBL/GenBank/DDBJ databases">
        <title>Whole genome shotgun sequence of Microvirga aerophila NBRC 106136.</title>
        <authorList>
            <person name="Hosoyama A."/>
            <person name="Uohara A."/>
            <person name="Ohji S."/>
            <person name="Ichikawa N."/>
        </authorList>
    </citation>
    <scope>NUCLEOTIDE SEQUENCE [LARGE SCALE GENOMIC DNA]</scope>
    <source>
        <strain evidence="1 2">NBRC 106136</strain>
    </source>
</reference>
<sequence length="61" mass="7010">MPQASEQEFGARDREWQLDISYLSVEYLTCRRAAGRSRPLSNIGRLNGEHVRVGDKQYGLK</sequence>
<name>A0A512BRI7_9HYPH</name>
<comment type="caution">
    <text evidence="1">The sequence shown here is derived from an EMBL/GenBank/DDBJ whole genome shotgun (WGS) entry which is preliminary data.</text>
</comment>
<keyword evidence="2" id="KW-1185">Reference proteome</keyword>
<dbReference type="EMBL" id="BJYU01000026">
    <property type="protein sequence ID" value="GEO14613.1"/>
    <property type="molecule type" value="Genomic_DNA"/>
</dbReference>
<evidence type="ECO:0000313" key="2">
    <source>
        <dbReference type="Proteomes" id="UP000321085"/>
    </source>
</evidence>
<evidence type="ECO:0000313" key="1">
    <source>
        <dbReference type="EMBL" id="GEO14613.1"/>
    </source>
</evidence>
<dbReference type="AlphaFoldDB" id="A0A512BRI7"/>
<gene>
    <name evidence="1" type="ORF">MAE02_23090</name>
</gene>
<dbReference type="Proteomes" id="UP000321085">
    <property type="component" value="Unassembled WGS sequence"/>
</dbReference>